<accession>A0A119CYK1</accession>
<evidence type="ECO:0000313" key="1">
    <source>
        <dbReference type="EMBL" id="KVW99886.1"/>
    </source>
</evidence>
<organism evidence="1">
    <name type="scientific">Shewanella frigidimarina</name>
    <dbReference type="NCBI Taxonomy" id="56812"/>
    <lineage>
        <taxon>Bacteria</taxon>
        <taxon>Pseudomonadati</taxon>
        <taxon>Pseudomonadota</taxon>
        <taxon>Gammaproteobacteria</taxon>
        <taxon>Alteromonadales</taxon>
        <taxon>Shewanellaceae</taxon>
        <taxon>Shewanella</taxon>
    </lineage>
</organism>
<sequence>MRSVWDKSMSQTTSIMEHDQLNSGIYCGKINHRRHTPKLHSFGYNIAMMAIDLDELPALTAVSKLFSTDKFTPLKFNPSDYLNSLKQQFGDQLVLSSASRGDDAAALKQRVLATIKHLGATQTCGKVIFSGQVRHFGFYFSPVNFYFCYHQNDMVYMLAEVSNTPWNERHCYLVDIANTAQTDKVFHVSPFMNLDMHYLWRITPPAKHLKVTIENRNANNDKLFDAGLVLKRQSINSRSMRRFMLNYPLMTSKIMLGIYWQAMKLFFKRIPFVSKQTIKAN</sequence>
<dbReference type="AlphaFoldDB" id="A0A119CYK1"/>
<evidence type="ECO:0000313" key="2">
    <source>
        <dbReference type="Proteomes" id="UP000055702"/>
    </source>
</evidence>
<dbReference type="EMBL" id="LRDC01000090">
    <property type="protein sequence ID" value="KVW99886.1"/>
    <property type="molecule type" value="Genomic_DNA"/>
</dbReference>
<dbReference type="InterPro" id="IPR010775">
    <property type="entry name" value="DUF1365"/>
</dbReference>
<evidence type="ECO:0008006" key="3">
    <source>
        <dbReference type="Google" id="ProtNLM"/>
    </source>
</evidence>
<comment type="caution">
    <text evidence="1">The sequence shown here is derived from an EMBL/GenBank/DDBJ whole genome shotgun (WGS) entry which is preliminary data.</text>
</comment>
<dbReference type="PANTHER" id="PTHR33973">
    <property type="entry name" value="OS07G0153300 PROTEIN"/>
    <property type="match status" value="1"/>
</dbReference>
<proteinExistence type="predicted"/>
<name>A0A119CYK1_SHEFR</name>
<dbReference type="Pfam" id="PF07103">
    <property type="entry name" value="DUF1365"/>
    <property type="match status" value="1"/>
</dbReference>
<dbReference type="Proteomes" id="UP000055702">
    <property type="component" value="Unassembled WGS sequence"/>
</dbReference>
<dbReference type="PANTHER" id="PTHR33973:SF4">
    <property type="entry name" value="OS07G0153300 PROTEIN"/>
    <property type="match status" value="1"/>
</dbReference>
<gene>
    <name evidence="1" type="ORF">AWJ07_11065</name>
</gene>
<reference evidence="1 2" key="1">
    <citation type="submission" date="2016-01" db="EMBL/GenBank/DDBJ databases">
        <title>Draft genome of the antarctic isolate Shewanella frigidimarina Ag06-30.</title>
        <authorList>
            <person name="Parmeciano Di Noto G."/>
            <person name="Vazquez S."/>
            <person name="Mac Cormack W."/>
            <person name="Iriarte A."/>
            <person name="Quiroga C."/>
        </authorList>
    </citation>
    <scope>NUCLEOTIDE SEQUENCE [LARGE SCALE GENOMIC DNA]</scope>
    <source>
        <strain evidence="1 2">Ag06-30</strain>
    </source>
</reference>
<protein>
    <recommendedName>
        <fullName evidence="3">DUF1365 domain-containing protein</fullName>
    </recommendedName>
</protein>